<name>A0A956RNU0_UNCEI</name>
<dbReference type="Proteomes" id="UP000697710">
    <property type="component" value="Unassembled WGS sequence"/>
</dbReference>
<comment type="caution">
    <text evidence="2">The sequence shown here is derived from an EMBL/GenBank/DDBJ whole genome shotgun (WGS) entry which is preliminary data.</text>
</comment>
<feature type="domain" description="DUF4301" evidence="1">
    <location>
        <begin position="8"/>
        <end position="271"/>
    </location>
</feature>
<dbReference type="AlphaFoldDB" id="A0A956RNU0"/>
<gene>
    <name evidence="2" type="ORF">KC729_07205</name>
</gene>
<proteinExistence type="predicted"/>
<dbReference type="InterPro" id="IPR025393">
    <property type="entry name" value="DUF4301"/>
</dbReference>
<reference evidence="2" key="1">
    <citation type="submission" date="2020-04" db="EMBL/GenBank/DDBJ databases">
        <authorList>
            <person name="Zhang T."/>
        </authorList>
    </citation>
    <scope>NUCLEOTIDE SEQUENCE</scope>
    <source>
        <strain evidence="2">HKST-UBA01</strain>
    </source>
</reference>
<evidence type="ECO:0000313" key="3">
    <source>
        <dbReference type="Proteomes" id="UP000697710"/>
    </source>
</evidence>
<accession>A0A956RNU0</accession>
<protein>
    <submittedName>
        <fullName evidence="2">DUF4301 family protein</fullName>
    </submittedName>
</protein>
<organism evidence="2 3">
    <name type="scientific">Eiseniibacteriota bacterium</name>
    <dbReference type="NCBI Taxonomy" id="2212470"/>
    <lineage>
        <taxon>Bacteria</taxon>
        <taxon>Candidatus Eiseniibacteriota</taxon>
    </lineage>
</organism>
<dbReference type="Pfam" id="PF14134">
    <property type="entry name" value="DUF4301"/>
    <property type="match status" value="1"/>
</dbReference>
<evidence type="ECO:0000259" key="1">
    <source>
        <dbReference type="Pfam" id="PF14134"/>
    </source>
</evidence>
<sequence length="271" mass="30018">MTHQWTPEDQAQIAARGMTVRDVEEHLDRFARGFPAIVLDRPCTVEDGIRTITHAETLGLEARFREARLSGRVSKFVPASGAASRMFHSLLVALHESWSLEDTTLAAHRDDGRDEDREFVRRFFAEAHALPFAPDLGLNAGDTPAADERLRLLRALLLEEGLGFADLPKGLIPFHRYGDEVRTAFEEHLVESLAYVRAGDGSIRLHFTVPDPQRERIASHLQACADRLGARFEISLSVQDPATDTIAVDATNEPARDANGRLLFRPGGHGA</sequence>
<dbReference type="EMBL" id="JAGQHR010000169">
    <property type="protein sequence ID" value="MCA9727453.1"/>
    <property type="molecule type" value="Genomic_DNA"/>
</dbReference>
<reference evidence="2" key="2">
    <citation type="journal article" date="2021" name="Microbiome">
        <title>Successional dynamics and alternative stable states in a saline activated sludge microbial community over 9 years.</title>
        <authorList>
            <person name="Wang Y."/>
            <person name="Ye J."/>
            <person name="Ju F."/>
            <person name="Liu L."/>
            <person name="Boyd J.A."/>
            <person name="Deng Y."/>
            <person name="Parks D.H."/>
            <person name="Jiang X."/>
            <person name="Yin X."/>
            <person name="Woodcroft B.J."/>
            <person name="Tyson G.W."/>
            <person name="Hugenholtz P."/>
            <person name="Polz M.F."/>
            <person name="Zhang T."/>
        </authorList>
    </citation>
    <scope>NUCLEOTIDE SEQUENCE</scope>
    <source>
        <strain evidence="2">HKST-UBA01</strain>
    </source>
</reference>
<evidence type="ECO:0000313" key="2">
    <source>
        <dbReference type="EMBL" id="MCA9727453.1"/>
    </source>
</evidence>
<feature type="non-terminal residue" evidence="2">
    <location>
        <position position="271"/>
    </location>
</feature>